<dbReference type="EMBL" id="BDRX01000025">
    <property type="protein sequence ID" value="GBF91598.1"/>
    <property type="molecule type" value="Genomic_DNA"/>
</dbReference>
<proteinExistence type="predicted"/>
<dbReference type="InParanoid" id="A0A2V0NVC3"/>
<evidence type="ECO:0000313" key="2">
    <source>
        <dbReference type="EMBL" id="GBF91598.1"/>
    </source>
</evidence>
<evidence type="ECO:0000313" key="3">
    <source>
        <dbReference type="Proteomes" id="UP000247498"/>
    </source>
</evidence>
<dbReference type="Proteomes" id="UP000247498">
    <property type="component" value="Unassembled WGS sequence"/>
</dbReference>
<comment type="caution">
    <text evidence="2">The sequence shown here is derived from an EMBL/GenBank/DDBJ whole genome shotgun (WGS) entry which is preliminary data.</text>
</comment>
<dbReference type="OrthoDB" id="532422at2759"/>
<name>A0A2V0NVC3_9CHLO</name>
<dbReference type="PANTHER" id="PTHR34407">
    <property type="entry name" value="EXPRESSED PROTEIN"/>
    <property type="match status" value="1"/>
</dbReference>
<dbReference type="Gene3D" id="3.10.450.40">
    <property type="match status" value="1"/>
</dbReference>
<protein>
    <submittedName>
        <fullName evidence="2">Uncharacterized protein</fullName>
    </submittedName>
</protein>
<feature type="compositionally biased region" description="Acidic residues" evidence="1">
    <location>
        <begin position="13"/>
        <end position="25"/>
    </location>
</feature>
<accession>A0A2V0NVC3</accession>
<dbReference type="AlphaFoldDB" id="A0A2V0NVC3"/>
<organism evidence="2 3">
    <name type="scientific">Raphidocelis subcapitata</name>
    <dbReference type="NCBI Taxonomy" id="307507"/>
    <lineage>
        <taxon>Eukaryota</taxon>
        <taxon>Viridiplantae</taxon>
        <taxon>Chlorophyta</taxon>
        <taxon>core chlorophytes</taxon>
        <taxon>Chlorophyceae</taxon>
        <taxon>CS clade</taxon>
        <taxon>Sphaeropleales</taxon>
        <taxon>Selenastraceae</taxon>
        <taxon>Raphidocelis</taxon>
    </lineage>
</organism>
<feature type="region of interest" description="Disordered" evidence="1">
    <location>
        <begin position="1"/>
        <end position="94"/>
    </location>
</feature>
<evidence type="ECO:0000256" key="1">
    <source>
        <dbReference type="SAM" id="MobiDB-lite"/>
    </source>
</evidence>
<keyword evidence="3" id="KW-1185">Reference proteome</keyword>
<dbReference type="PANTHER" id="PTHR34407:SF1">
    <property type="entry name" value="SGNH HYDROLASE-TYPE ESTERASE DOMAIN-CONTAINING PROTEIN"/>
    <property type="match status" value="1"/>
</dbReference>
<feature type="compositionally biased region" description="Acidic residues" evidence="1">
    <location>
        <begin position="66"/>
        <end position="81"/>
    </location>
</feature>
<reference evidence="2 3" key="1">
    <citation type="journal article" date="2018" name="Sci. Rep.">
        <title>Raphidocelis subcapitata (=Pseudokirchneriella subcapitata) provides an insight into genome evolution and environmental adaptations in the Sphaeropleales.</title>
        <authorList>
            <person name="Suzuki S."/>
            <person name="Yamaguchi H."/>
            <person name="Nakajima N."/>
            <person name="Kawachi M."/>
        </authorList>
    </citation>
    <scope>NUCLEOTIDE SEQUENCE [LARGE SCALE GENOMIC DNA]</scope>
    <source>
        <strain evidence="2 3">NIES-35</strain>
    </source>
</reference>
<sequence length="471" mass="51283">MAKQAAKRKVEDEPAASEQEEEQGQEEPSSKRAKTAAAAAAGAAGEGEQQQQQGERQEQQQQGEAEAGDGDAAEASPEDAEGSQGDGGAAAAAAQPAGPVTLGYRTFASGQEAHQYVSTVLKNWTLGQDLNEYELVMVLDLLRKGHPRGDEKKKNHPAVVLVQLMPKGMAYLAGGPGKAPFSATLEDIYGAQAQYYDLPWLSFRNAMWRMSEFHQGGFNWTDYMWDVDFMHPIDPGMRAISDMVVHLLQETATGLLLQPYGHADHELAGDPLPPPMYPGNHEARNIMCRYGEEFAPLVDAAAGEGWEFINEGKVDKPKWGFISTKPGSKLHVVVNTTREAGPPGERTNVMLAYLKSYTHMGRAGFECVSGCECTPEREVDAFHSLQESTIYLVRLLVTQSERCEIVVTLLEGTSSGEHKFKISGIMMNEYTGTDVTTKIHEEQWLGDLQATSGRRLATARRPCAAAGRPGA</sequence>
<feature type="compositionally biased region" description="Low complexity" evidence="1">
    <location>
        <begin position="36"/>
        <end position="65"/>
    </location>
</feature>
<gene>
    <name evidence="2" type="ORF">Rsub_04338</name>
</gene>